<comment type="caution">
    <text evidence="1">The sequence shown here is derived from an EMBL/GenBank/DDBJ whole genome shotgun (WGS) entry which is preliminary data.</text>
</comment>
<gene>
    <name evidence="1" type="ORF">B0I36DRAFT_341006</name>
</gene>
<sequence>MAHGAQQPSYVVISRPLSGRDADPNKWLGRFVRMMNRPTDQYAPTIHHSLLTTVQRFILDELFDVDATIFTQSLKDESLRFRLTDLFTFGKTAHGEKTTRLETPHVATFSVQQHQRLFDDLMESEVVKEQALALLRSPACKGKLFMIVGAKVVYDGSVNVITNVGEGQKLTAIVPASELAAAAAGSPVPILRRQNPELEMSKEETRKSDASHSFPGARIFAFEYKKVTLARSWILRKPKDPYISPDVPQFDWSHQVFSGAKESSRRALEPGASGEQPIEASEASELQEAHAELKDSRIELADVGDLGIGWQTESFADVGTGTLIYEASDSESDLDEVEQGD</sequence>
<keyword evidence="2" id="KW-1185">Reference proteome</keyword>
<dbReference type="Proteomes" id="UP000756346">
    <property type="component" value="Unassembled WGS sequence"/>
</dbReference>
<reference evidence="1" key="1">
    <citation type="journal article" date="2021" name="Nat. Commun.">
        <title>Genetic determinants of endophytism in the Arabidopsis root mycobiome.</title>
        <authorList>
            <person name="Mesny F."/>
            <person name="Miyauchi S."/>
            <person name="Thiergart T."/>
            <person name="Pickel B."/>
            <person name="Atanasova L."/>
            <person name="Karlsson M."/>
            <person name="Huettel B."/>
            <person name="Barry K.W."/>
            <person name="Haridas S."/>
            <person name="Chen C."/>
            <person name="Bauer D."/>
            <person name="Andreopoulos W."/>
            <person name="Pangilinan J."/>
            <person name="LaButti K."/>
            <person name="Riley R."/>
            <person name="Lipzen A."/>
            <person name="Clum A."/>
            <person name="Drula E."/>
            <person name="Henrissat B."/>
            <person name="Kohler A."/>
            <person name="Grigoriev I.V."/>
            <person name="Martin F.M."/>
            <person name="Hacquard S."/>
        </authorList>
    </citation>
    <scope>NUCLEOTIDE SEQUENCE</scope>
    <source>
        <strain evidence="1">MPI-CAGE-CH-0230</strain>
    </source>
</reference>
<organism evidence="1 2">
    <name type="scientific">Microdochium trichocladiopsis</name>
    <dbReference type="NCBI Taxonomy" id="1682393"/>
    <lineage>
        <taxon>Eukaryota</taxon>
        <taxon>Fungi</taxon>
        <taxon>Dikarya</taxon>
        <taxon>Ascomycota</taxon>
        <taxon>Pezizomycotina</taxon>
        <taxon>Sordariomycetes</taxon>
        <taxon>Xylariomycetidae</taxon>
        <taxon>Xylariales</taxon>
        <taxon>Microdochiaceae</taxon>
        <taxon>Microdochium</taxon>
    </lineage>
</organism>
<protein>
    <submittedName>
        <fullName evidence="1">Uncharacterized protein</fullName>
    </submittedName>
</protein>
<dbReference type="EMBL" id="JAGTJQ010000016">
    <property type="protein sequence ID" value="KAH7010786.1"/>
    <property type="molecule type" value="Genomic_DNA"/>
</dbReference>
<proteinExistence type="predicted"/>
<name>A0A9P9BFA4_9PEZI</name>
<dbReference type="OrthoDB" id="5366210at2759"/>
<dbReference type="RefSeq" id="XP_046004271.1">
    <property type="nucleotide sequence ID" value="XM_046155984.1"/>
</dbReference>
<dbReference type="AlphaFoldDB" id="A0A9P9BFA4"/>
<evidence type="ECO:0000313" key="2">
    <source>
        <dbReference type="Proteomes" id="UP000756346"/>
    </source>
</evidence>
<accession>A0A9P9BFA4</accession>
<dbReference type="GeneID" id="70185530"/>
<evidence type="ECO:0000313" key="1">
    <source>
        <dbReference type="EMBL" id="KAH7010786.1"/>
    </source>
</evidence>